<feature type="region of interest" description="Disordered" evidence="8">
    <location>
        <begin position="184"/>
        <end position="205"/>
    </location>
</feature>
<evidence type="ECO:0000256" key="5">
    <source>
        <dbReference type="ARBA" id="ARBA00023136"/>
    </source>
</evidence>
<dbReference type="Proteomes" id="UP000258309">
    <property type="component" value="Unassembled WGS sequence"/>
</dbReference>
<evidence type="ECO:0000256" key="1">
    <source>
        <dbReference type="ARBA" id="ARBA00004609"/>
    </source>
</evidence>
<gene>
    <name evidence="11" type="ORF">B7463_g3138</name>
</gene>
<dbReference type="CDD" id="cd21176">
    <property type="entry name" value="LPMO_auxiliary-like"/>
    <property type="match status" value="1"/>
</dbReference>
<keyword evidence="7" id="KW-0449">Lipoprotein</keyword>
<evidence type="ECO:0000256" key="7">
    <source>
        <dbReference type="ARBA" id="ARBA00023288"/>
    </source>
</evidence>
<feature type="non-terminal residue" evidence="11">
    <location>
        <position position="231"/>
    </location>
</feature>
<evidence type="ECO:0000256" key="4">
    <source>
        <dbReference type="ARBA" id="ARBA00022729"/>
    </source>
</evidence>
<dbReference type="InterPro" id="IPR046936">
    <property type="entry name" value="BIM1-like"/>
</dbReference>
<feature type="non-terminal residue" evidence="11">
    <location>
        <position position="1"/>
    </location>
</feature>
<keyword evidence="3" id="KW-0336">GPI-anchor</keyword>
<feature type="signal peptide" evidence="9">
    <location>
        <begin position="1"/>
        <end position="20"/>
    </location>
</feature>
<dbReference type="Pfam" id="PF20238">
    <property type="entry name" value="BIM1-like_dom"/>
    <property type="match status" value="1"/>
</dbReference>
<evidence type="ECO:0000313" key="11">
    <source>
        <dbReference type="EMBL" id="RFU33197.1"/>
    </source>
</evidence>
<organism evidence="11 12">
    <name type="scientific">Scytalidium lignicola</name>
    <name type="common">Hyphomycete</name>
    <dbReference type="NCBI Taxonomy" id="5539"/>
    <lineage>
        <taxon>Eukaryota</taxon>
        <taxon>Fungi</taxon>
        <taxon>Dikarya</taxon>
        <taxon>Ascomycota</taxon>
        <taxon>Pezizomycotina</taxon>
        <taxon>Leotiomycetes</taxon>
        <taxon>Leotiomycetes incertae sedis</taxon>
        <taxon>Scytalidium</taxon>
    </lineage>
</organism>
<dbReference type="AlphaFoldDB" id="A0A3E2HII1"/>
<comment type="subcellular location">
    <subcellularLocation>
        <location evidence="1">Cell membrane</location>
        <topology evidence="1">Lipid-anchor</topology>
        <topology evidence="1">GPI-anchor</topology>
    </subcellularLocation>
</comment>
<dbReference type="EMBL" id="NCSJ02000039">
    <property type="protein sequence ID" value="RFU33197.1"/>
    <property type="molecule type" value="Genomic_DNA"/>
</dbReference>
<accession>A0A3E2HII1</accession>
<evidence type="ECO:0000256" key="3">
    <source>
        <dbReference type="ARBA" id="ARBA00022622"/>
    </source>
</evidence>
<name>A0A3E2HII1_SCYLI</name>
<dbReference type="PANTHER" id="PTHR34992:SF1">
    <property type="entry name" value="COPPER ACQUISITION FACTOR BIM1-LIKE DOMAIN-CONTAINING PROTEIN"/>
    <property type="match status" value="1"/>
</dbReference>
<dbReference type="GO" id="GO:0005886">
    <property type="term" value="C:plasma membrane"/>
    <property type="evidence" value="ECO:0007669"/>
    <property type="project" value="UniProtKB-SubCell"/>
</dbReference>
<keyword evidence="5" id="KW-0472">Membrane</keyword>
<protein>
    <recommendedName>
        <fullName evidence="10">Copper acquisition factor BIM1-like domain-containing protein</fullName>
    </recommendedName>
</protein>
<keyword evidence="12" id="KW-1185">Reference proteome</keyword>
<keyword evidence="2" id="KW-1003">Cell membrane</keyword>
<evidence type="ECO:0000259" key="10">
    <source>
        <dbReference type="Pfam" id="PF20238"/>
    </source>
</evidence>
<proteinExistence type="predicted"/>
<evidence type="ECO:0000256" key="2">
    <source>
        <dbReference type="ARBA" id="ARBA00022475"/>
    </source>
</evidence>
<dbReference type="InterPro" id="IPR046530">
    <property type="entry name" value="BIM1-like_dom"/>
</dbReference>
<sequence>MLSLKCIPPLTLALAQLSTAHFIVNTPPPLGNNINNEDVAPCGGFTPSSSQNFTDFHAQGDAISLTTLHAQAYFAYRGMLGTSLSNANWTALLPTVEEFGLNSFCQPRVAVPASWVGKSGLLQIIQDAEDGVHYQCMAVNFLAGAGTPPSACSNSSGVSATFADDTTLDGIEGGAAATQTGAATAQATQSSTSTSTVASPSPSKSAALPKTRLEIVTNALFAGLLALFITI</sequence>
<dbReference type="STRING" id="5539.A0A3E2HII1"/>
<evidence type="ECO:0000313" key="12">
    <source>
        <dbReference type="Proteomes" id="UP000258309"/>
    </source>
</evidence>
<feature type="chain" id="PRO_5017620653" description="Copper acquisition factor BIM1-like domain-containing protein" evidence="9">
    <location>
        <begin position="21"/>
        <end position="231"/>
    </location>
</feature>
<comment type="caution">
    <text evidence="11">The sequence shown here is derived from an EMBL/GenBank/DDBJ whole genome shotgun (WGS) entry which is preliminary data.</text>
</comment>
<dbReference type="GO" id="GO:0098552">
    <property type="term" value="C:side of membrane"/>
    <property type="evidence" value="ECO:0007669"/>
    <property type="project" value="UniProtKB-KW"/>
</dbReference>
<dbReference type="PANTHER" id="PTHR34992">
    <property type="entry name" value="HYPHAL ANASTAMOSIS-7 PROTEIN"/>
    <property type="match status" value="1"/>
</dbReference>
<keyword evidence="4 9" id="KW-0732">Signal</keyword>
<evidence type="ECO:0000256" key="8">
    <source>
        <dbReference type="SAM" id="MobiDB-lite"/>
    </source>
</evidence>
<evidence type="ECO:0000256" key="9">
    <source>
        <dbReference type="SAM" id="SignalP"/>
    </source>
</evidence>
<dbReference type="OMA" id="GMGNFCL"/>
<evidence type="ECO:0000256" key="6">
    <source>
        <dbReference type="ARBA" id="ARBA00023180"/>
    </source>
</evidence>
<keyword evidence="6" id="KW-0325">Glycoprotein</keyword>
<feature type="domain" description="Copper acquisition factor BIM1-like" evidence="10">
    <location>
        <begin position="20"/>
        <end position="157"/>
    </location>
</feature>
<dbReference type="OrthoDB" id="2146436at2759"/>
<reference evidence="11 12" key="1">
    <citation type="submission" date="2018-05" db="EMBL/GenBank/DDBJ databases">
        <title>Draft genome sequence of Scytalidium lignicola DSM 105466, a ubiquitous saprotrophic fungus.</title>
        <authorList>
            <person name="Buettner E."/>
            <person name="Gebauer A.M."/>
            <person name="Hofrichter M."/>
            <person name="Liers C."/>
            <person name="Kellner H."/>
        </authorList>
    </citation>
    <scope>NUCLEOTIDE SEQUENCE [LARGE SCALE GENOMIC DNA]</scope>
    <source>
        <strain evidence="11 12">DSM 105466</strain>
    </source>
</reference>